<dbReference type="InterPro" id="IPR036866">
    <property type="entry name" value="RibonucZ/Hydroxyglut_hydro"/>
</dbReference>
<dbReference type="GO" id="GO:0016787">
    <property type="term" value="F:hydrolase activity"/>
    <property type="evidence" value="ECO:0007669"/>
    <property type="project" value="UniProtKB-KW"/>
</dbReference>
<dbReference type="InterPro" id="IPR050855">
    <property type="entry name" value="NDM-1-like"/>
</dbReference>
<dbReference type="Pfam" id="PF00753">
    <property type="entry name" value="Lactamase_B"/>
    <property type="match status" value="1"/>
</dbReference>
<keyword evidence="3" id="KW-1185">Reference proteome</keyword>
<keyword evidence="2" id="KW-0378">Hydrolase</keyword>
<evidence type="ECO:0000313" key="3">
    <source>
        <dbReference type="Proteomes" id="UP000537131"/>
    </source>
</evidence>
<dbReference type="PANTHER" id="PTHR42951">
    <property type="entry name" value="METALLO-BETA-LACTAMASE DOMAIN-CONTAINING"/>
    <property type="match status" value="1"/>
</dbReference>
<dbReference type="Proteomes" id="UP000537131">
    <property type="component" value="Unassembled WGS sequence"/>
</dbReference>
<dbReference type="SMART" id="SM00849">
    <property type="entry name" value="Lactamase_B"/>
    <property type="match status" value="1"/>
</dbReference>
<dbReference type="SUPFAM" id="SSF56281">
    <property type="entry name" value="Metallo-hydrolase/oxidoreductase"/>
    <property type="match status" value="1"/>
</dbReference>
<dbReference type="PANTHER" id="PTHR42951:SF4">
    <property type="entry name" value="ACYL-COENZYME A THIOESTERASE MBLAC2"/>
    <property type="match status" value="1"/>
</dbReference>
<reference evidence="2 3" key="2">
    <citation type="submission" date="2020-06" db="EMBL/GenBank/DDBJ databases">
        <title>Complete Genome Sequence of Clostridium muelleri sp. nov. P21T, an Acid-Alcohol Producing Acetogen Isolated from Old Hay.</title>
        <authorList>
            <person name="Duncan K.E."/>
            <person name="Tanner R.S."/>
        </authorList>
    </citation>
    <scope>NUCLEOTIDE SEQUENCE [LARGE SCALE GENOMIC DNA]</scope>
    <source>
        <strain evidence="2 3">P21</strain>
    </source>
</reference>
<evidence type="ECO:0000259" key="1">
    <source>
        <dbReference type="SMART" id="SM00849"/>
    </source>
</evidence>
<evidence type="ECO:0000313" key="2">
    <source>
        <dbReference type="EMBL" id="NMM62644.1"/>
    </source>
</evidence>
<gene>
    <name evidence="2" type="ORF">HBE96_08040</name>
</gene>
<dbReference type="EMBL" id="JABBNI010000014">
    <property type="protein sequence ID" value="NMM62644.1"/>
    <property type="molecule type" value="Genomic_DNA"/>
</dbReference>
<dbReference type="InterPro" id="IPR001279">
    <property type="entry name" value="Metallo-B-lactamas"/>
</dbReference>
<name>A0A7Y0EFP5_9CLOT</name>
<organism evidence="2 3">
    <name type="scientific">Clostridium muellerianum</name>
    <dbReference type="NCBI Taxonomy" id="2716538"/>
    <lineage>
        <taxon>Bacteria</taxon>
        <taxon>Bacillati</taxon>
        <taxon>Bacillota</taxon>
        <taxon>Clostridia</taxon>
        <taxon>Eubacteriales</taxon>
        <taxon>Clostridiaceae</taxon>
        <taxon>Clostridium</taxon>
    </lineage>
</organism>
<dbReference type="AlphaFoldDB" id="A0A7Y0EFP5"/>
<protein>
    <submittedName>
        <fullName evidence="2">MBL fold metallo-hydrolase</fullName>
    </submittedName>
</protein>
<accession>A0A7Y0EFP5</accession>
<reference evidence="2 3" key="1">
    <citation type="submission" date="2020-04" db="EMBL/GenBank/DDBJ databases">
        <authorList>
            <person name="Doyle D.A."/>
        </authorList>
    </citation>
    <scope>NUCLEOTIDE SEQUENCE [LARGE SCALE GENOMIC DNA]</scope>
    <source>
        <strain evidence="2 3">P21</strain>
    </source>
</reference>
<proteinExistence type="predicted"/>
<comment type="caution">
    <text evidence="2">The sequence shown here is derived from an EMBL/GenBank/DDBJ whole genome shotgun (WGS) entry which is preliminary data.</text>
</comment>
<dbReference type="Gene3D" id="3.60.15.10">
    <property type="entry name" value="Ribonuclease Z/Hydroxyacylglutathione hydrolase-like"/>
    <property type="match status" value="1"/>
</dbReference>
<dbReference type="RefSeq" id="WP_169297246.1">
    <property type="nucleotide sequence ID" value="NZ_JABBNI010000014.1"/>
</dbReference>
<sequence>MELKKLTNRIYYLPNEEKNDRPVLGYIYGNKYSLAIDAGNSSKHVEKFYQELRKINLRLPDYTVITHWHWDHTFGMHAVSGKTIAGQMTNKKLKEVAAWQWSDDDMKNRLETGEDIEMCDTCIKVEYPNRENIKVITSDVEFSGSLKINLGGICLEITEANSPHSEDSVFVYVPEEKTIFVGDAGCEDFYNNDGKFDKYKLEKYIELIRSFDFNNYVWGHDKPESREEVLNYLENKLKDIK</sequence>
<feature type="domain" description="Metallo-beta-lactamase" evidence="1">
    <location>
        <begin position="22"/>
        <end position="220"/>
    </location>
</feature>